<dbReference type="OrthoDB" id="2056486at2"/>
<dbReference type="Proteomes" id="UP000265562">
    <property type="component" value="Chromosome"/>
</dbReference>
<protein>
    <submittedName>
        <fullName evidence="4">Sugar ABC transporter substrate-binding protein</fullName>
    </submittedName>
</protein>
<dbReference type="KEGG" id="lua:D4A81_11865"/>
<dbReference type="EMBL" id="CP032364">
    <property type="protein sequence ID" value="AYB00557.1"/>
    <property type="molecule type" value="Genomic_DNA"/>
</dbReference>
<keyword evidence="5" id="KW-1185">Reference proteome</keyword>
<dbReference type="RefSeq" id="WP_111525840.1">
    <property type="nucleotide sequence ID" value="NZ_CP032364.1"/>
</dbReference>
<dbReference type="SUPFAM" id="SSF53822">
    <property type="entry name" value="Periplasmic binding protein-like I"/>
    <property type="match status" value="1"/>
</dbReference>
<dbReference type="AlphaFoldDB" id="A0A385Q386"/>
<dbReference type="Gene3D" id="3.40.50.2300">
    <property type="match status" value="2"/>
</dbReference>
<evidence type="ECO:0000313" key="4">
    <source>
        <dbReference type="EMBL" id="AYB00557.1"/>
    </source>
</evidence>
<organism evidence="4 5">
    <name type="scientific">Lachnoanaerobaculum umeaense</name>
    <dbReference type="NCBI Taxonomy" id="617123"/>
    <lineage>
        <taxon>Bacteria</taxon>
        <taxon>Bacillati</taxon>
        <taxon>Bacillota</taxon>
        <taxon>Clostridia</taxon>
        <taxon>Lachnospirales</taxon>
        <taxon>Lachnospiraceae</taxon>
        <taxon>Lachnoanaerobaculum</taxon>
    </lineage>
</organism>
<evidence type="ECO:0000256" key="3">
    <source>
        <dbReference type="ARBA" id="ARBA00022729"/>
    </source>
</evidence>
<keyword evidence="3" id="KW-0732">Signal</keyword>
<name>A0A385Q386_9FIRM</name>
<gene>
    <name evidence="4" type="ORF">D4A81_11865</name>
</gene>
<comment type="subcellular location">
    <subcellularLocation>
        <location evidence="1">Cell envelope</location>
    </subcellularLocation>
</comment>
<dbReference type="PANTHER" id="PTHR46847:SF1">
    <property type="entry name" value="D-ALLOSE-BINDING PERIPLASMIC PROTEIN-RELATED"/>
    <property type="match status" value="1"/>
</dbReference>
<dbReference type="GO" id="GO:0030246">
    <property type="term" value="F:carbohydrate binding"/>
    <property type="evidence" value="ECO:0007669"/>
    <property type="project" value="UniProtKB-ARBA"/>
</dbReference>
<dbReference type="CDD" id="cd01536">
    <property type="entry name" value="PBP1_ABC_sugar_binding-like"/>
    <property type="match status" value="1"/>
</dbReference>
<evidence type="ECO:0000313" key="5">
    <source>
        <dbReference type="Proteomes" id="UP000265562"/>
    </source>
</evidence>
<sequence length="342" mass="37394">MRKSKLLVALGCMVLGIGLAACAKDSGNVGDDKQQATEKAETKDEYTFGYIAYDMKDIWNEYSAKAFEYAATKQDVKVKTVILDSQNSLEESVAAMESLIQQGVDGISIFPISTEQGSTLVKMANEAGIPVTVENFEMNNDSGDYIASIACKYDDIGYAAIKYIAETKPNAKVFFCAGQEGAGVYEKYQEGVDRALKEFGDKVSVVSTLHGDWQTEKAYNITTDLISSGKEFDYIFANNGLMAQGCYKAVKDAGLDNIPIVSTGGSPDDYKMLQDGIESANMTAPVSIQGITTFQNLYDSVVLNKEVEKFKALPIIPVSADKLDDFIAWDDYDAAYNYVYTK</sequence>
<dbReference type="PROSITE" id="PS51257">
    <property type="entry name" value="PROKAR_LIPOPROTEIN"/>
    <property type="match status" value="1"/>
</dbReference>
<dbReference type="Pfam" id="PF13407">
    <property type="entry name" value="Peripla_BP_4"/>
    <property type="match status" value="1"/>
</dbReference>
<proteinExistence type="inferred from homology"/>
<dbReference type="GO" id="GO:0030313">
    <property type="term" value="C:cell envelope"/>
    <property type="evidence" value="ECO:0007669"/>
    <property type="project" value="UniProtKB-SubCell"/>
</dbReference>
<reference evidence="4 5" key="1">
    <citation type="submission" date="2018-09" db="EMBL/GenBank/DDBJ databases">
        <title>Genome sequencing of Lachnoanaerobaculum umeaense DSM 23576.</title>
        <authorList>
            <person name="Kook J.-K."/>
            <person name="Park S.-N."/>
            <person name="Lim Y.K."/>
        </authorList>
    </citation>
    <scope>NUCLEOTIDE SEQUENCE [LARGE SCALE GENOMIC DNA]</scope>
    <source>
        <strain evidence="5">DSM 23576 \ CCUG 58757</strain>
    </source>
</reference>
<comment type="similarity">
    <text evidence="2">Belongs to the bacterial solute-binding protein 2 family.</text>
</comment>
<dbReference type="InterPro" id="IPR025997">
    <property type="entry name" value="SBP_2_dom"/>
</dbReference>
<accession>A0A385Q386</accession>
<evidence type="ECO:0000256" key="2">
    <source>
        <dbReference type="ARBA" id="ARBA00007639"/>
    </source>
</evidence>
<dbReference type="PANTHER" id="PTHR46847">
    <property type="entry name" value="D-ALLOSE-BINDING PERIPLASMIC PROTEIN-RELATED"/>
    <property type="match status" value="1"/>
</dbReference>
<dbReference type="InterPro" id="IPR028082">
    <property type="entry name" value="Peripla_BP_I"/>
</dbReference>
<evidence type="ECO:0000256" key="1">
    <source>
        <dbReference type="ARBA" id="ARBA00004196"/>
    </source>
</evidence>